<reference evidence="9" key="2">
    <citation type="submission" date="2025-09" db="UniProtKB">
        <authorList>
            <consortium name="Ensembl"/>
        </authorList>
    </citation>
    <scope>IDENTIFICATION</scope>
</reference>
<dbReference type="Ensembl" id="ENSCVAT00000022259.1">
    <property type="protein sequence ID" value="ENSCVAP00000014436.1"/>
    <property type="gene ID" value="ENSCVAG00000017071.1"/>
</dbReference>
<dbReference type="STRING" id="28743.ENSCVAP00000014436"/>
<keyword evidence="3" id="KW-0479">Metal-binding</keyword>
<dbReference type="PROSITE" id="PS50178">
    <property type="entry name" value="ZF_FYVE"/>
    <property type="match status" value="1"/>
</dbReference>
<evidence type="ECO:0000313" key="9">
    <source>
        <dbReference type="Ensembl" id="ENSCVAP00000014436.1"/>
    </source>
</evidence>
<dbReference type="SMART" id="SM00064">
    <property type="entry name" value="FYVE"/>
    <property type="match status" value="1"/>
</dbReference>
<protein>
    <recommendedName>
        <fullName evidence="2">phosphatidylinositol-3,5-bisphosphate 3-phosphatase</fullName>
        <ecNumber evidence="2">3.1.3.95</ecNumber>
    </recommendedName>
    <alternativeName>
        <fullName evidence="6">Phosphatidylinositol-3,5-bisphosphate 3-phosphatase</fullName>
    </alternativeName>
</protein>
<dbReference type="InterPro" id="IPR011011">
    <property type="entry name" value="Znf_FYVE_PHD"/>
</dbReference>
<dbReference type="EC" id="3.1.3.95" evidence="2"/>
<dbReference type="GO" id="GO:0016020">
    <property type="term" value="C:membrane"/>
    <property type="evidence" value="ECO:0007669"/>
    <property type="project" value="UniProtKB-ARBA"/>
</dbReference>
<dbReference type="GeneTree" id="ENSGT00940000157272"/>
<proteinExistence type="inferred from homology"/>
<dbReference type="GO" id="GO:0004438">
    <property type="term" value="F:phosphatidylinositol-3-phosphate phosphatase activity"/>
    <property type="evidence" value="ECO:0007669"/>
    <property type="project" value="UniProtKB-ARBA"/>
</dbReference>
<dbReference type="Pfam" id="PF01363">
    <property type="entry name" value="FYVE"/>
    <property type="match status" value="1"/>
</dbReference>
<keyword evidence="10" id="KW-1185">Reference proteome</keyword>
<evidence type="ECO:0000256" key="2">
    <source>
        <dbReference type="ARBA" id="ARBA00012903"/>
    </source>
</evidence>
<sequence>ICSQHRWCHALLGRAPVSPEQPARSHLDDDGLTLHTDAIQQRLRQIEAGHQMEVETLKKQVQELWSRLESQQHGGSHRINGDVGDEMVTRWYPDHLAAQCYGCESRFWLATRKHHCRNCGNVFCASCCDQKIPVPSQQLFEPSRVCKNCYSSLQLGSAPLDHELEKRITASSN</sequence>
<feature type="domain" description="FYVE-type" evidence="8">
    <location>
        <begin position="94"/>
        <end position="154"/>
    </location>
</feature>
<evidence type="ECO:0000256" key="3">
    <source>
        <dbReference type="ARBA" id="ARBA00022723"/>
    </source>
</evidence>
<dbReference type="InterPro" id="IPR013083">
    <property type="entry name" value="Znf_RING/FYVE/PHD"/>
</dbReference>
<keyword evidence="5" id="KW-0862">Zinc</keyword>
<evidence type="ECO:0000313" key="10">
    <source>
        <dbReference type="Proteomes" id="UP000265020"/>
    </source>
</evidence>
<keyword evidence="4 7" id="KW-0863">Zinc-finger</keyword>
<evidence type="ECO:0000256" key="7">
    <source>
        <dbReference type="PROSITE-ProRule" id="PRU00091"/>
    </source>
</evidence>
<accession>A0A3Q2D715</accession>
<dbReference type="GO" id="GO:0046474">
    <property type="term" value="P:glycerophospholipid biosynthetic process"/>
    <property type="evidence" value="ECO:0007669"/>
    <property type="project" value="UniProtKB-ARBA"/>
</dbReference>
<dbReference type="GO" id="GO:0005829">
    <property type="term" value="C:cytosol"/>
    <property type="evidence" value="ECO:0007669"/>
    <property type="project" value="UniProtKB-ARBA"/>
</dbReference>
<dbReference type="GO" id="GO:0046856">
    <property type="term" value="P:phosphatidylinositol dephosphorylation"/>
    <property type="evidence" value="ECO:0007669"/>
    <property type="project" value="UniProtKB-ARBA"/>
</dbReference>
<dbReference type="GO" id="GO:0005769">
    <property type="term" value="C:early endosome"/>
    <property type="evidence" value="ECO:0007669"/>
    <property type="project" value="TreeGrafter"/>
</dbReference>
<dbReference type="GO" id="GO:0061952">
    <property type="term" value="P:midbody abscission"/>
    <property type="evidence" value="ECO:0007669"/>
    <property type="project" value="UniProtKB-ARBA"/>
</dbReference>
<dbReference type="AlphaFoldDB" id="A0A3Q2D715"/>
<dbReference type="GO" id="GO:0004722">
    <property type="term" value="F:protein serine/threonine phosphatase activity"/>
    <property type="evidence" value="ECO:0007669"/>
    <property type="project" value="UniProtKB-ARBA"/>
</dbReference>
<dbReference type="SUPFAM" id="SSF57903">
    <property type="entry name" value="FYVE/PHD zinc finger"/>
    <property type="match status" value="1"/>
</dbReference>
<dbReference type="FunFam" id="3.30.40.10:FF:000073">
    <property type="entry name" value="myotubularin-related protein 4 isoform X2"/>
    <property type="match status" value="1"/>
</dbReference>
<dbReference type="Gene3D" id="3.30.40.10">
    <property type="entry name" value="Zinc/RING finger domain, C3HC4 (zinc finger)"/>
    <property type="match status" value="1"/>
</dbReference>
<dbReference type="GO" id="GO:0060090">
    <property type="term" value="F:molecular adaptor activity"/>
    <property type="evidence" value="ECO:0007669"/>
    <property type="project" value="UniProtKB-ARBA"/>
</dbReference>
<dbReference type="OMA" id="CESKFWL"/>
<comment type="similarity">
    <text evidence="1">Belongs to the protein-tyrosine phosphatase family. Non-receptor class myotubularin subfamily.</text>
</comment>
<dbReference type="Proteomes" id="UP000265020">
    <property type="component" value="Unassembled WGS sequence"/>
</dbReference>
<organism evidence="9 10">
    <name type="scientific">Cyprinodon variegatus</name>
    <name type="common">Sheepshead minnow</name>
    <dbReference type="NCBI Taxonomy" id="28743"/>
    <lineage>
        <taxon>Eukaryota</taxon>
        <taxon>Metazoa</taxon>
        <taxon>Chordata</taxon>
        <taxon>Craniata</taxon>
        <taxon>Vertebrata</taxon>
        <taxon>Euteleostomi</taxon>
        <taxon>Actinopterygii</taxon>
        <taxon>Neopterygii</taxon>
        <taxon>Teleostei</taxon>
        <taxon>Neoteleostei</taxon>
        <taxon>Acanthomorphata</taxon>
        <taxon>Ovalentaria</taxon>
        <taxon>Atherinomorphae</taxon>
        <taxon>Cyprinodontiformes</taxon>
        <taxon>Cyprinodontidae</taxon>
        <taxon>Cyprinodon</taxon>
    </lineage>
</organism>
<dbReference type="CDD" id="cd15732">
    <property type="entry name" value="FYVE_MTMR3"/>
    <property type="match status" value="1"/>
</dbReference>
<evidence type="ECO:0000256" key="6">
    <source>
        <dbReference type="ARBA" id="ARBA00032571"/>
    </source>
</evidence>
<reference evidence="9" key="1">
    <citation type="submission" date="2025-08" db="UniProtKB">
        <authorList>
            <consortium name="Ensembl"/>
        </authorList>
    </citation>
    <scope>IDENTIFICATION</scope>
</reference>
<evidence type="ECO:0000256" key="1">
    <source>
        <dbReference type="ARBA" id="ARBA00007471"/>
    </source>
</evidence>
<dbReference type="InterPro" id="IPR000306">
    <property type="entry name" value="Znf_FYVE"/>
</dbReference>
<dbReference type="GO" id="GO:0052629">
    <property type="term" value="F:phosphatidylinositol-3,5-bisphosphate 3-phosphatase activity"/>
    <property type="evidence" value="ECO:0007669"/>
    <property type="project" value="UniProtKB-EC"/>
</dbReference>
<evidence type="ECO:0000259" key="8">
    <source>
        <dbReference type="PROSITE" id="PS50178"/>
    </source>
</evidence>
<dbReference type="GO" id="GO:0006897">
    <property type="term" value="P:endocytosis"/>
    <property type="evidence" value="ECO:0007669"/>
    <property type="project" value="TreeGrafter"/>
</dbReference>
<dbReference type="GO" id="GO:0008270">
    <property type="term" value="F:zinc ion binding"/>
    <property type="evidence" value="ECO:0007669"/>
    <property type="project" value="UniProtKB-KW"/>
</dbReference>
<dbReference type="PANTHER" id="PTHR23164:SF30">
    <property type="entry name" value="EARLY ENDOSOME ANTIGEN 1"/>
    <property type="match status" value="1"/>
</dbReference>
<evidence type="ECO:0000256" key="4">
    <source>
        <dbReference type="ARBA" id="ARBA00022771"/>
    </source>
</evidence>
<dbReference type="InterPro" id="IPR017455">
    <property type="entry name" value="Znf_FYVE-rel"/>
</dbReference>
<name>A0A3Q2D715_CYPVA</name>
<dbReference type="GO" id="GO:0019903">
    <property type="term" value="F:protein phosphatase binding"/>
    <property type="evidence" value="ECO:0007669"/>
    <property type="project" value="UniProtKB-ARBA"/>
</dbReference>
<evidence type="ECO:0000256" key="5">
    <source>
        <dbReference type="ARBA" id="ARBA00022833"/>
    </source>
</evidence>
<dbReference type="PANTHER" id="PTHR23164">
    <property type="entry name" value="EARLY ENDOSOME ANTIGEN 1"/>
    <property type="match status" value="1"/>
</dbReference>
<dbReference type="GO" id="GO:0005545">
    <property type="term" value="F:1-phosphatidylinositol binding"/>
    <property type="evidence" value="ECO:0007669"/>
    <property type="project" value="TreeGrafter"/>
</dbReference>